<dbReference type="Proteomes" id="UP001595453">
    <property type="component" value="Unassembled WGS sequence"/>
</dbReference>
<dbReference type="Pfam" id="PF00294">
    <property type="entry name" value="PfkB"/>
    <property type="match status" value="1"/>
</dbReference>
<evidence type="ECO:0000256" key="1">
    <source>
        <dbReference type="ARBA" id="ARBA00010688"/>
    </source>
</evidence>
<accession>A0ABV7CQB7</accession>
<dbReference type="GO" id="GO:0016301">
    <property type="term" value="F:kinase activity"/>
    <property type="evidence" value="ECO:0007669"/>
    <property type="project" value="UniProtKB-KW"/>
</dbReference>
<name>A0ABV7CQB7_9GAMM</name>
<dbReference type="InterPro" id="IPR050306">
    <property type="entry name" value="PfkB_Carbo_kinase"/>
</dbReference>
<dbReference type="PROSITE" id="PS00583">
    <property type="entry name" value="PFKB_KINASES_1"/>
    <property type="match status" value="1"/>
</dbReference>
<dbReference type="SUPFAM" id="SSF53613">
    <property type="entry name" value="Ribokinase-like"/>
    <property type="match status" value="1"/>
</dbReference>
<evidence type="ECO:0000256" key="3">
    <source>
        <dbReference type="ARBA" id="ARBA00022741"/>
    </source>
</evidence>
<evidence type="ECO:0000256" key="5">
    <source>
        <dbReference type="ARBA" id="ARBA00022840"/>
    </source>
</evidence>
<dbReference type="PROSITE" id="PS00584">
    <property type="entry name" value="PFKB_KINASES_2"/>
    <property type="match status" value="1"/>
</dbReference>
<keyword evidence="3" id="KW-0547">Nucleotide-binding</keyword>
<organism evidence="7 8">
    <name type="scientific">Pseudoalteromonas fenneropenaei</name>
    <dbReference type="NCBI Taxonomy" id="1737459"/>
    <lineage>
        <taxon>Bacteria</taxon>
        <taxon>Pseudomonadati</taxon>
        <taxon>Pseudomonadota</taxon>
        <taxon>Gammaproteobacteria</taxon>
        <taxon>Alteromonadales</taxon>
        <taxon>Pseudoalteromonadaceae</taxon>
        <taxon>Pseudoalteromonas</taxon>
    </lineage>
</organism>
<evidence type="ECO:0000256" key="4">
    <source>
        <dbReference type="ARBA" id="ARBA00022777"/>
    </source>
</evidence>
<proteinExistence type="inferred from homology"/>
<dbReference type="CDD" id="cd01167">
    <property type="entry name" value="bac_FRK"/>
    <property type="match status" value="1"/>
</dbReference>
<keyword evidence="5" id="KW-0067">ATP-binding</keyword>
<sequence length="331" mass="36835">MAVLTCFGEILIDMLPNEGSYLPIAGGAPANVAVGYAKLGGNSRFIGGLGDDVFGEQLRHAIRRYRVDDALLLTVPCSQTALAFVQLDHTGKRRFSFYRHNTADVRFPLTELAHIDWPSDGFFHFCSNTLTDPHSAYTTLAMITMAHHHKQVISFDVNLRQNLWSNVQELADSVERCFHFVDILKFSEEELCYLATAKGLRSEQYLAWLQSSFDVKVLVISAGHKPVTLICDDIWRQYSVPEIHAIDTTASGDSLVAALLFHLTESSLRNELPLRQALDNRQLLKQALKFAVQCGSFTCLSKGAFPAMPEFADVAHHFTPFELSCSALPQG</sequence>
<evidence type="ECO:0000313" key="8">
    <source>
        <dbReference type="Proteomes" id="UP001595453"/>
    </source>
</evidence>
<dbReference type="EC" id="2.7.1.-" evidence="7"/>
<comment type="caution">
    <text evidence="7">The sequence shown here is derived from an EMBL/GenBank/DDBJ whole genome shotgun (WGS) entry which is preliminary data.</text>
</comment>
<dbReference type="InterPro" id="IPR029056">
    <property type="entry name" value="Ribokinase-like"/>
</dbReference>
<evidence type="ECO:0000313" key="7">
    <source>
        <dbReference type="EMBL" id="MFC3034713.1"/>
    </source>
</evidence>
<gene>
    <name evidence="7" type="ORF">ACFOEE_19595</name>
</gene>
<protein>
    <submittedName>
        <fullName evidence="7">Carbohydrate kinase</fullName>
        <ecNumber evidence="7">2.7.1.-</ecNumber>
    </submittedName>
</protein>
<dbReference type="InterPro" id="IPR002173">
    <property type="entry name" value="Carboh/pur_kinase_PfkB_CS"/>
</dbReference>
<feature type="domain" description="Carbohydrate kinase PfkB" evidence="6">
    <location>
        <begin position="20"/>
        <end position="307"/>
    </location>
</feature>
<dbReference type="EMBL" id="JBHRSD010000047">
    <property type="protein sequence ID" value="MFC3034713.1"/>
    <property type="molecule type" value="Genomic_DNA"/>
</dbReference>
<keyword evidence="8" id="KW-1185">Reference proteome</keyword>
<evidence type="ECO:0000256" key="2">
    <source>
        <dbReference type="ARBA" id="ARBA00022679"/>
    </source>
</evidence>
<dbReference type="InterPro" id="IPR011611">
    <property type="entry name" value="PfkB_dom"/>
</dbReference>
<keyword evidence="2 7" id="KW-0808">Transferase</keyword>
<dbReference type="RefSeq" id="WP_377128529.1">
    <property type="nucleotide sequence ID" value="NZ_JBHRSD010000047.1"/>
</dbReference>
<keyword evidence="4 7" id="KW-0418">Kinase</keyword>
<reference evidence="8" key="1">
    <citation type="journal article" date="2019" name="Int. J. Syst. Evol. Microbiol.">
        <title>The Global Catalogue of Microorganisms (GCM) 10K type strain sequencing project: providing services to taxonomists for standard genome sequencing and annotation.</title>
        <authorList>
            <consortium name="The Broad Institute Genomics Platform"/>
            <consortium name="The Broad Institute Genome Sequencing Center for Infectious Disease"/>
            <person name="Wu L."/>
            <person name="Ma J."/>
        </authorList>
    </citation>
    <scope>NUCLEOTIDE SEQUENCE [LARGE SCALE GENOMIC DNA]</scope>
    <source>
        <strain evidence="8">KCTC 42730</strain>
    </source>
</reference>
<evidence type="ECO:0000259" key="6">
    <source>
        <dbReference type="Pfam" id="PF00294"/>
    </source>
</evidence>
<comment type="similarity">
    <text evidence="1">Belongs to the carbohydrate kinase PfkB family.</text>
</comment>
<dbReference type="PANTHER" id="PTHR43085:SF1">
    <property type="entry name" value="PSEUDOURIDINE KINASE-RELATED"/>
    <property type="match status" value="1"/>
</dbReference>
<dbReference type="Gene3D" id="3.40.1190.20">
    <property type="match status" value="1"/>
</dbReference>
<dbReference type="PANTHER" id="PTHR43085">
    <property type="entry name" value="HEXOKINASE FAMILY MEMBER"/>
    <property type="match status" value="1"/>
</dbReference>